<reference evidence="2" key="1">
    <citation type="submission" date="2019-04" db="EMBL/GenBank/DDBJ databases">
        <title>Friends and foes A comparative genomics study of 23 Aspergillus species from section Flavi.</title>
        <authorList>
            <consortium name="DOE Joint Genome Institute"/>
            <person name="Kjaerbolling I."/>
            <person name="Vesth T."/>
            <person name="Frisvad J.C."/>
            <person name="Nybo J.L."/>
            <person name="Theobald S."/>
            <person name="Kildgaard S."/>
            <person name="Isbrandt T."/>
            <person name="Kuo A."/>
            <person name="Sato A."/>
            <person name="Lyhne E.K."/>
            <person name="Kogle M.E."/>
            <person name="Wiebenga A."/>
            <person name="Kun R.S."/>
            <person name="Lubbers R.J."/>
            <person name="Makela M.R."/>
            <person name="Barry K."/>
            <person name="Chovatia M."/>
            <person name="Clum A."/>
            <person name="Daum C."/>
            <person name="Haridas S."/>
            <person name="He G."/>
            <person name="LaButti K."/>
            <person name="Lipzen A."/>
            <person name="Mondo S."/>
            <person name="Riley R."/>
            <person name="Salamov A."/>
            <person name="Simmons B.A."/>
            <person name="Magnuson J.K."/>
            <person name="Henrissat B."/>
            <person name="Mortensen U.H."/>
            <person name="Larsen T.O."/>
            <person name="Devries R.P."/>
            <person name="Grigoriev I.V."/>
            <person name="Machida M."/>
            <person name="Baker S.E."/>
            <person name="Andersen M.R."/>
        </authorList>
    </citation>
    <scope>NUCLEOTIDE SEQUENCE</scope>
    <source>
        <strain evidence="2">CBS 117612</strain>
    </source>
</reference>
<evidence type="ECO:0000313" key="2">
    <source>
        <dbReference type="EMBL" id="KAE8334597.1"/>
    </source>
</evidence>
<accession>A0A5N6XMY4</accession>
<proteinExistence type="predicted"/>
<feature type="region of interest" description="Disordered" evidence="1">
    <location>
        <begin position="158"/>
        <end position="180"/>
    </location>
</feature>
<name>A0A5N6XMY4_9EURO</name>
<sequence>MDEIDTFFAQYPGFAYSRDQPIHAEFYRMCDDFGWRKDEPERERAWKLFRIAVVQAFNSTVGSNANDLASWQQICRCLRISPMPKGLRNAQQAVVQTHVNLVDLLQSIRAGSPVEAFSTLEDLRAYTIENGRYFPKEEAYEGGLLRFLLREIHNEYKGKQRPARERRNGRSRNDPASSNT</sequence>
<protein>
    <submittedName>
        <fullName evidence="2">Uncharacterized protein</fullName>
    </submittedName>
</protein>
<dbReference type="Proteomes" id="UP000325558">
    <property type="component" value="Unassembled WGS sequence"/>
</dbReference>
<organism evidence="2">
    <name type="scientific">Aspergillus arachidicola</name>
    <dbReference type="NCBI Taxonomy" id="656916"/>
    <lineage>
        <taxon>Eukaryota</taxon>
        <taxon>Fungi</taxon>
        <taxon>Dikarya</taxon>
        <taxon>Ascomycota</taxon>
        <taxon>Pezizomycotina</taxon>
        <taxon>Eurotiomycetes</taxon>
        <taxon>Eurotiomycetidae</taxon>
        <taxon>Eurotiales</taxon>
        <taxon>Aspergillaceae</taxon>
        <taxon>Aspergillus</taxon>
        <taxon>Aspergillus subgen. Circumdati</taxon>
    </lineage>
</organism>
<dbReference type="AlphaFoldDB" id="A0A5N6XMY4"/>
<dbReference type="PANTHER" id="PTHR38846:SF1">
    <property type="entry name" value="C3H1-TYPE DOMAIN-CONTAINING PROTEIN"/>
    <property type="match status" value="1"/>
</dbReference>
<dbReference type="PANTHER" id="PTHR38846">
    <property type="entry name" value="C3H1-TYPE DOMAIN-CONTAINING PROTEIN"/>
    <property type="match status" value="1"/>
</dbReference>
<dbReference type="EMBL" id="ML737258">
    <property type="protein sequence ID" value="KAE8334597.1"/>
    <property type="molecule type" value="Genomic_DNA"/>
</dbReference>
<evidence type="ECO:0000256" key="1">
    <source>
        <dbReference type="SAM" id="MobiDB-lite"/>
    </source>
</evidence>
<dbReference type="OrthoDB" id="6105938at2759"/>
<feature type="compositionally biased region" description="Basic and acidic residues" evidence="1">
    <location>
        <begin position="158"/>
        <end position="173"/>
    </location>
</feature>
<gene>
    <name evidence="2" type="ORF">BDV24DRAFT_170022</name>
</gene>